<sequence length="35" mass="4062">MKAYLSRYCRKSFNPDVISVGTTESEIEPTLLIIW</sequence>
<protein>
    <submittedName>
        <fullName evidence="1">Uncharacterized protein</fullName>
    </submittedName>
</protein>
<dbReference type="EMBL" id="JYDP01010030">
    <property type="protein sequence ID" value="KRY62152.1"/>
    <property type="molecule type" value="Genomic_DNA"/>
</dbReference>
<keyword evidence="2" id="KW-1185">Reference proteome</keyword>
<dbReference type="AlphaFoldDB" id="A0A0V1DLG2"/>
<organism evidence="1 2">
    <name type="scientific">Trichinella zimbabwensis</name>
    <dbReference type="NCBI Taxonomy" id="268475"/>
    <lineage>
        <taxon>Eukaryota</taxon>
        <taxon>Metazoa</taxon>
        <taxon>Ecdysozoa</taxon>
        <taxon>Nematoda</taxon>
        <taxon>Enoplea</taxon>
        <taxon>Dorylaimia</taxon>
        <taxon>Trichinellida</taxon>
        <taxon>Trichinellidae</taxon>
        <taxon>Trichinella</taxon>
    </lineage>
</organism>
<dbReference type="Proteomes" id="UP000055024">
    <property type="component" value="Unassembled WGS sequence"/>
</dbReference>
<reference evidence="1 2" key="1">
    <citation type="submission" date="2015-01" db="EMBL/GenBank/DDBJ databases">
        <title>Evolution of Trichinella species and genotypes.</title>
        <authorList>
            <person name="Korhonen P.K."/>
            <person name="Edoardo P."/>
            <person name="Giuseppe L.R."/>
            <person name="Gasser R.B."/>
        </authorList>
    </citation>
    <scope>NUCLEOTIDE SEQUENCE [LARGE SCALE GENOMIC DNA]</scope>
    <source>
        <strain evidence="1">ISS1029</strain>
    </source>
</reference>
<evidence type="ECO:0000313" key="1">
    <source>
        <dbReference type="EMBL" id="KRY62152.1"/>
    </source>
</evidence>
<evidence type="ECO:0000313" key="2">
    <source>
        <dbReference type="Proteomes" id="UP000055024"/>
    </source>
</evidence>
<gene>
    <name evidence="1" type="ORF">T11_16797</name>
</gene>
<comment type="caution">
    <text evidence="1">The sequence shown here is derived from an EMBL/GenBank/DDBJ whole genome shotgun (WGS) entry which is preliminary data.</text>
</comment>
<name>A0A0V1DLG2_9BILA</name>
<feature type="non-terminal residue" evidence="1">
    <location>
        <position position="35"/>
    </location>
</feature>
<accession>A0A0V1DLG2</accession>
<proteinExistence type="predicted"/>